<name>A0A2V2N721_9EURY</name>
<sequence>MPEPTPSSHFSHLVERSSFIILLCLFGVIAGIRILLSGLIVSPQIFADELAYDTIAREIYNGVLLTSHIQYPEGPFSPGYSFIASLAYFFSPDKYVVYHYMLGINAILTTSIIFPAYYLLKSVTSKGIAFSGSVIVALLPAVTMNTYVLMSEALFIPLTLFSVLFVKESLSTDKPGFWDILAGLSIFLLYFTRATGISMIIALVLTLGWMFKTGHFQFTEAIKKKIIFIVGPGLLLFLIWVFDQLLMKGSLPSGYSTDYYITLITEVLTRDPGHLVYVFMQHIDYLLLGSFIIFPILAIIAGYSLIRPIFQIDSPGQQEPDAGKGSIPVLLYCSIFSIILFLFTLAHMCNLSYEYSICGRYVDAIIPLIIIGGIIGLTRLTQAGDFLNYLKPALVYLIITVIITWAVMLPFAHQPNNNAAIFYLYSLIAGNMIAILTLGIGGLLIILCAGVIKFQKGIIPFLMLIILLTLFSSFVITTWEIQSARSFGAPLPLCQAINNLPGEDMSILWDTSSETDGWDQMVYFTLKFWLGDRVSELDQKTQPTGKAWLVTKAKKGEPVLISGDYRVIPYQVRGVSSQVPSS</sequence>
<dbReference type="OrthoDB" id="387434at2157"/>
<proteinExistence type="predicted"/>
<feature type="transmembrane region" description="Helical" evidence="1">
    <location>
        <begin position="226"/>
        <end position="246"/>
    </location>
</feature>
<dbReference type="AlphaFoldDB" id="A0A2V2N721"/>
<evidence type="ECO:0008006" key="4">
    <source>
        <dbReference type="Google" id="ProtNLM"/>
    </source>
</evidence>
<reference evidence="2 3" key="1">
    <citation type="submission" date="2018-05" db="EMBL/GenBank/DDBJ databases">
        <title>Draft genome of Methanospirillum lacunae Ki8-1.</title>
        <authorList>
            <person name="Dueholm M.S."/>
            <person name="Nielsen P.H."/>
            <person name="Bakmann L.F."/>
            <person name="Otzen D.E."/>
        </authorList>
    </citation>
    <scope>NUCLEOTIDE SEQUENCE [LARGE SCALE GENOMIC DNA]</scope>
    <source>
        <strain evidence="2 3">Ki8-1</strain>
    </source>
</reference>
<feature type="transmembrane region" description="Helical" evidence="1">
    <location>
        <begin position="97"/>
        <end position="120"/>
    </location>
</feature>
<dbReference type="Proteomes" id="UP000245657">
    <property type="component" value="Unassembled WGS sequence"/>
</dbReference>
<protein>
    <recommendedName>
        <fullName evidence="4">Glycosyltransferase RgtA/B/C/D-like domain-containing protein</fullName>
    </recommendedName>
</protein>
<keyword evidence="1" id="KW-1133">Transmembrane helix</keyword>
<feature type="transmembrane region" description="Helical" evidence="1">
    <location>
        <begin position="187"/>
        <end position="211"/>
    </location>
</feature>
<dbReference type="RefSeq" id="WP_109968517.1">
    <property type="nucleotide sequence ID" value="NZ_QGMY01000007.1"/>
</dbReference>
<keyword evidence="3" id="KW-1185">Reference proteome</keyword>
<feature type="transmembrane region" description="Helical" evidence="1">
    <location>
        <begin position="285"/>
        <end position="306"/>
    </location>
</feature>
<evidence type="ECO:0000256" key="1">
    <source>
        <dbReference type="SAM" id="Phobius"/>
    </source>
</evidence>
<accession>A0A2V2N721</accession>
<comment type="caution">
    <text evidence="2">The sequence shown here is derived from an EMBL/GenBank/DDBJ whole genome shotgun (WGS) entry which is preliminary data.</text>
</comment>
<gene>
    <name evidence="2" type="ORF">DK846_08535</name>
</gene>
<feature type="transmembrane region" description="Helical" evidence="1">
    <location>
        <begin position="361"/>
        <end position="381"/>
    </location>
</feature>
<feature type="transmembrane region" description="Helical" evidence="1">
    <location>
        <begin position="458"/>
        <end position="479"/>
    </location>
</feature>
<keyword evidence="1" id="KW-0472">Membrane</keyword>
<feature type="transmembrane region" description="Helical" evidence="1">
    <location>
        <begin position="424"/>
        <end position="452"/>
    </location>
</feature>
<keyword evidence="1" id="KW-0812">Transmembrane</keyword>
<evidence type="ECO:0000313" key="3">
    <source>
        <dbReference type="Proteomes" id="UP000245657"/>
    </source>
</evidence>
<feature type="transmembrane region" description="Helical" evidence="1">
    <location>
        <begin position="20"/>
        <end position="41"/>
    </location>
</feature>
<organism evidence="2 3">
    <name type="scientific">Methanospirillum lacunae</name>
    <dbReference type="NCBI Taxonomy" id="668570"/>
    <lineage>
        <taxon>Archaea</taxon>
        <taxon>Methanobacteriati</taxon>
        <taxon>Methanobacteriota</taxon>
        <taxon>Stenosarchaea group</taxon>
        <taxon>Methanomicrobia</taxon>
        <taxon>Methanomicrobiales</taxon>
        <taxon>Methanospirillaceae</taxon>
        <taxon>Methanospirillum</taxon>
    </lineage>
</organism>
<feature type="transmembrane region" description="Helical" evidence="1">
    <location>
        <begin position="326"/>
        <end position="349"/>
    </location>
</feature>
<dbReference type="EMBL" id="QGMY01000007">
    <property type="protein sequence ID" value="PWR72027.1"/>
    <property type="molecule type" value="Genomic_DNA"/>
</dbReference>
<evidence type="ECO:0000313" key="2">
    <source>
        <dbReference type="EMBL" id="PWR72027.1"/>
    </source>
</evidence>
<feature type="transmembrane region" description="Helical" evidence="1">
    <location>
        <begin position="127"/>
        <end position="143"/>
    </location>
</feature>
<feature type="transmembrane region" description="Helical" evidence="1">
    <location>
        <begin position="393"/>
        <end position="412"/>
    </location>
</feature>